<evidence type="ECO:0000313" key="3">
    <source>
        <dbReference type="Proteomes" id="UP000254797"/>
    </source>
</evidence>
<protein>
    <submittedName>
        <fullName evidence="2">MutR family positive transcriptional regulator</fullName>
    </submittedName>
</protein>
<dbReference type="CDD" id="cd00093">
    <property type="entry name" value="HTH_XRE"/>
    <property type="match status" value="1"/>
</dbReference>
<reference evidence="2 3" key="1">
    <citation type="submission" date="2018-06" db="EMBL/GenBank/DDBJ databases">
        <authorList>
            <consortium name="Pathogen Informatics"/>
            <person name="Doyle S."/>
        </authorList>
    </citation>
    <scope>NUCLEOTIDE SEQUENCE [LARGE SCALE GENOMIC DNA]</scope>
    <source>
        <strain evidence="2 3">NCTC4670</strain>
    </source>
</reference>
<dbReference type="NCBIfam" id="TIGR01716">
    <property type="entry name" value="RGG_Cterm"/>
    <property type="match status" value="1"/>
</dbReference>
<evidence type="ECO:0000313" key="2">
    <source>
        <dbReference type="EMBL" id="SUN50137.1"/>
    </source>
</evidence>
<dbReference type="InterPro" id="IPR010982">
    <property type="entry name" value="Lambda_DNA-bd_dom_sf"/>
</dbReference>
<evidence type="ECO:0000259" key="1">
    <source>
        <dbReference type="PROSITE" id="PS50943"/>
    </source>
</evidence>
<gene>
    <name evidence="2" type="ORF">NCTC4670_01218</name>
</gene>
<dbReference type="PANTHER" id="PTHR37038:SF12">
    <property type="entry name" value="TRANSCRIPTIONAL REGULATOR"/>
    <property type="match status" value="1"/>
</dbReference>
<dbReference type="InterPro" id="IPR001387">
    <property type="entry name" value="Cro/C1-type_HTH"/>
</dbReference>
<organism evidence="2 3">
    <name type="scientific">Streptococcus dysgalactiae subsp. dysgalactiae</name>
    <dbReference type="NCBI Taxonomy" id="99822"/>
    <lineage>
        <taxon>Bacteria</taxon>
        <taxon>Bacillati</taxon>
        <taxon>Bacillota</taxon>
        <taxon>Bacilli</taxon>
        <taxon>Lactobacillales</taxon>
        <taxon>Streptococcaceae</taxon>
        <taxon>Streptococcus</taxon>
    </lineage>
</organism>
<dbReference type="PROSITE" id="PS50943">
    <property type="entry name" value="HTH_CROC1"/>
    <property type="match status" value="1"/>
</dbReference>
<dbReference type="Gene3D" id="1.25.40.400">
    <property type="match status" value="1"/>
</dbReference>
<name>A0A380JW00_STRDY</name>
<dbReference type="GO" id="GO:0003677">
    <property type="term" value="F:DNA binding"/>
    <property type="evidence" value="ECO:0007669"/>
    <property type="project" value="InterPro"/>
</dbReference>
<sequence length="290" mass="34408">MAKPLGETFRELRLNRNLSLQQVAGDSVSLSQLSRFERGQSDISLNKFLVALDRMHVEVKEFMDVASDFKKTEQIRFMSHLIPLEYARDVEGFKALQEEENRKYQEQPDWKRYYLNVILLQGFICKCDPTIPFPKAYLDDVTDYLFSTEQWQIYELILIGNLYLFIDIPLLDRMGREILNNHHYYQDISSHKHLVTITLLNIWETCLHRQALSYATYYQDQLKPLLTNETKLYEKTIFLFLQGLQDYLTRDYLAGIQKMTKAIDIFEALDCPHMAHNYRSDFERFVKSLT</sequence>
<dbReference type="Pfam" id="PF13560">
    <property type="entry name" value="HTH_31"/>
    <property type="match status" value="1"/>
</dbReference>
<dbReference type="EMBL" id="UHFG01000004">
    <property type="protein sequence ID" value="SUN50137.1"/>
    <property type="molecule type" value="Genomic_DNA"/>
</dbReference>
<feature type="domain" description="HTH cro/C1-type" evidence="1">
    <location>
        <begin position="9"/>
        <end position="62"/>
    </location>
</feature>
<dbReference type="AlphaFoldDB" id="A0A380JW00"/>
<accession>A0A380JW00</accession>
<dbReference type="Pfam" id="PF21259">
    <property type="entry name" value="Rgg_C"/>
    <property type="match status" value="1"/>
</dbReference>
<dbReference type="Gene3D" id="1.10.260.40">
    <property type="entry name" value="lambda repressor-like DNA-binding domains"/>
    <property type="match status" value="1"/>
</dbReference>
<dbReference type="PANTHER" id="PTHR37038">
    <property type="entry name" value="TRANSCRIPTIONAL REGULATOR-RELATED"/>
    <property type="match status" value="1"/>
</dbReference>
<dbReference type="RefSeq" id="WP_115246217.1">
    <property type="nucleotide sequence ID" value="NZ_UHFG01000004.1"/>
</dbReference>
<dbReference type="SMART" id="SM00530">
    <property type="entry name" value="HTH_XRE"/>
    <property type="match status" value="1"/>
</dbReference>
<dbReference type="InterPro" id="IPR053163">
    <property type="entry name" value="HTH-type_regulator_Rgg"/>
</dbReference>
<dbReference type="Proteomes" id="UP000254797">
    <property type="component" value="Unassembled WGS sequence"/>
</dbReference>
<dbReference type="InterPro" id="IPR010057">
    <property type="entry name" value="Transcription_activator_Rgg_C"/>
</dbReference>
<proteinExistence type="predicted"/>
<dbReference type="SUPFAM" id="SSF47413">
    <property type="entry name" value="lambda repressor-like DNA-binding domains"/>
    <property type="match status" value="1"/>
</dbReference>